<feature type="compositionally biased region" description="Acidic residues" evidence="1">
    <location>
        <begin position="822"/>
        <end position="836"/>
    </location>
</feature>
<feature type="region of interest" description="Disordered" evidence="1">
    <location>
        <begin position="944"/>
        <end position="963"/>
    </location>
</feature>
<feature type="compositionally biased region" description="Low complexity" evidence="1">
    <location>
        <begin position="844"/>
        <end position="865"/>
    </location>
</feature>
<feature type="compositionally biased region" description="Polar residues" evidence="1">
    <location>
        <begin position="866"/>
        <end position="877"/>
    </location>
</feature>
<feature type="compositionally biased region" description="Polar residues" evidence="1">
    <location>
        <begin position="230"/>
        <end position="244"/>
    </location>
</feature>
<reference evidence="2 3" key="1">
    <citation type="submission" date="2020-05" db="EMBL/GenBank/DDBJ databases">
        <title>Ceratocystis lukuohia genome.</title>
        <authorList>
            <person name="Harrington T.C."/>
            <person name="Kim K."/>
            <person name="Mayers C.G."/>
        </authorList>
    </citation>
    <scope>NUCLEOTIDE SEQUENCE [LARGE SCALE GENOMIC DNA]</scope>
    <source>
        <strain evidence="2 3">C4212</strain>
    </source>
</reference>
<feature type="region of interest" description="Disordered" evidence="1">
    <location>
        <begin position="292"/>
        <end position="347"/>
    </location>
</feature>
<feature type="region of interest" description="Disordered" evidence="1">
    <location>
        <begin position="807"/>
        <end position="923"/>
    </location>
</feature>
<feature type="compositionally biased region" description="Polar residues" evidence="1">
    <location>
        <begin position="736"/>
        <end position="747"/>
    </location>
</feature>
<feature type="compositionally biased region" description="Polar residues" evidence="1">
    <location>
        <begin position="528"/>
        <end position="547"/>
    </location>
</feature>
<keyword evidence="3" id="KW-1185">Reference proteome</keyword>
<feature type="compositionally biased region" description="Polar residues" evidence="1">
    <location>
        <begin position="333"/>
        <end position="347"/>
    </location>
</feature>
<gene>
    <name evidence="2" type="ORF">HOO65_030250</name>
</gene>
<dbReference type="Proteomes" id="UP001610728">
    <property type="component" value="Unassembled WGS sequence"/>
</dbReference>
<feature type="region of interest" description="Disordered" evidence="1">
    <location>
        <begin position="528"/>
        <end position="580"/>
    </location>
</feature>
<accession>A0ABR4MKE0</accession>
<feature type="compositionally biased region" description="Polar residues" evidence="1">
    <location>
        <begin position="253"/>
        <end position="276"/>
    </location>
</feature>
<proteinExistence type="predicted"/>
<feature type="compositionally biased region" description="Polar residues" evidence="1">
    <location>
        <begin position="807"/>
        <end position="820"/>
    </location>
</feature>
<evidence type="ECO:0000256" key="1">
    <source>
        <dbReference type="SAM" id="MobiDB-lite"/>
    </source>
</evidence>
<name>A0ABR4MKE0_9PEZI</name>
<dbReference type="GeneID" id="98117067"/>
<feature type="compositionally biased region" description="Basic and acidic residues" evidence="1">
    <location>
        <begin position="944"/>
        <end position="953"/>
    </location>
</feature>
<feature type="compositionally biased region" description="Basic and acidic residues" evidence="1">
    <location>
        <begin position="880"/>
        <end position="890"/>
    </location>
</feature>
<dbReference type="EMBL" id="JABSNW010000003">
    <property type="protein sequence ID" value="KAL2888749.1"/>
    <property type="molecule type" value="Genomic_DNA"/>
</dbReference>
<evidence type="ECO:0000313" key="3">
    <source>
        <dbReference type="Proteomes" id="UP001610728"/>
    </source>
</evidence>
<evidence type="ECO:0000313" key="2">
    <source>
        <dbReference type="EMBL" id="KAL2888749.1"/>
    </source>
</evidence>
<comment type="caution">
    <text evidence="2">The sequence shown here is derived from an EMBL/GenBank/DDBJ whole genome shotgun (WGS) entry which is preliminary data.</text>
</comment>
<feature type="compositionally biased region" description="Low complexity" evidence="1">
    <location>
        <begin position="705"/>
        <end position="716"/>
    </location>
</feature>
<dbReference type="RefSeq" id="XP_070859929.1">
    <property type="nucleotide sequence ID" value="XM_071000361.1"/>
</dbReference>
<feature type="region of interest" description="Disordered" evidence="1">
    <location>
        <begin position="220"/>
        <end position="276"/>
    </location>
</feature>
<sequence>MSDDTNAGKMPFLHGEAISQHTTTPTHDHGHTQLVIKDYDNDSSISADMWQPRNSIPDYHHGWKPPVRSPASTHDLNWEPLVEIESLSLGSECKDSAANAEFRAVTRSFEATMDDLSWAHNDHSPILPKSKQASPIYRNTCTSDEYQRLECASSPVAFFVRKSEDSSRSRELNRGSKPASLPSRDGVLIVDYDTLEACGAESGERAVCADIERFLPNLIESSSTSQSSTAQNPKESHPSSQRGSRSLGLPETSVVTKNESIRNGSSVRSNTSNQVPSPAYMFALDAARELGEANDGPTHKRLIQGYTSPSPTPAKRHYFQDQTRQTPDKRAKTQQQPFQSPLSNGSFDATFRPSFGNGQLRVDSDTLPFGASSLRAIPTGSTFGQHMEMVGEEEEDKVLPKPQAQLPPIVSLPRNMTMDLERALEEALDREEQEYQSEHSTWRSHEFGNGEARERLASLKNTWGRECDKATGSDWMEISKAQRSHFGCCHLSTDSGILHRAINTALPEDDSHQLGDEMQGLPSVPKNTFQPSEPTFVVNNTPSQTVSSRKRDRSVHSSSGQRHSLIMRQAKSKPEMRSTSMPLTQLTIQVPDRSLFNHSPIMTPLHTGISSAFDVSPPQKSWKEIAQGWGSKLKQRLGRKKTTAATPAVTRMQSVPILGVPRDVANEEVPGKVREEVKKAEVKKVQGRPTQLGLLEDIEEKGGMASSAEASQRASSNTTNGDISPCLSGSMPVFKPTTSMPTHQSETMGFATPLVPAPVPAIVSRDIVTQEKARDKDEPPRQATPVCDHLTWGLPPIMLIPGEIETLSMTPPVGSSNSGPEANEDVVEEVEPETDASVDSKVSAEAGAETKAEAQTQAQPQVQTTEFSTTMTKQSCTEGQEQKEDQDQGHEPPQPPPCQQPRLQSPGSCREKAGTPTTFWAGAGGSRLRLPFLRHRHTTGIFGADHDYRHGHDDEEVEDGDKKEPMIAKVSGEPVNDTNWLKKMRDVGWLHRA</sequence>
<feature type="region of interest" description="Disordered" evidence="1">
    <location>
        <begin position="702"/>
        <end position="752"/>
    </location>
</feature>
<protein>
    <submittedName>
        <fullName evidence="2">Uncharacterized protein</fullName>
    </submittedName>
</protein>
<organism evidence="2 3">
    <name type="scientific">Ceratocystis lukuohia</name>
    <dbReference type="NCBI Taxonomy" id="2019550"/>
    <lineage>
        <taxon>Eukaryota</taxon>
        <taxon>Fungi</taxon>
        <taxon>Dikarya</taxon>
        <taxon>Ascomycota</taxon>
        <taxon>Pezizomycotina</taxon>
        <taxon>Sordariomycetes</taxon>
        <taxon>Hypocreomycetidae</taxon>
        <taxon>Microascales</taxon>
        <taxon>Ceratocystidaceae</taxon>
        <taxon>Ceratocystis</taxon>
    </lineage>
</organism>